<reference evidence="7 8" key="1">
    <citation type="submission" date="2018-09" db="EMBL/GenBank/DDBJ databases">
        <title>YIM PH21274 draft genome.</title>
        <authorList>
            <person name="Miao C."/>
        </authorList>
    </citation>
    <scope>NUCLEOTIDE SEQUENCE [LARGE SCALE GENOMIC DNA]</scope>
    <source>
        <strain evidence="7 8">YIM PH 21724</strain>
    </source>
</reference>
<evidence type="ECO:0000256" key="3">
    <source>
        <dbReference type="ARBA" id="ARBA00022801"/>
    </source>
</evidence>
<dbReference type="EMBL" id="QZFU01000015">
    <property type="protein sequence ID" value="RJO77658.1"/>
    <property type="molecule type" value="Genomic_DNA"/>
</dbReference>
<feature type="region of interest" description="Disordered" evidence="5">
    <location>
        <begin position="180"/>
        <end position="201"/>
    </location>
</feature>
<dbReference type="Pfam" id="PF01083">
    <property type="entry name" value="Cutinase"/>
    <property type="match status" value="1"/>
</dbReference>
<evidence type="ECO:0000256" key="5">
    <source>
        <dbReference type="SAM" id="MobiDB-lite"/>
    </source>
</evidence>
<dbReference type="Gene3D" id="3.40.50.1820">
    <property type="entry name" value="alpha/beta hydrolase"/>
    <property type="match status" value="1"/>
</dbReference>
<proteinExistence type="inferred from homology"/>
<gene>
    <name evidence="7" type="ORF">D5S18_07955</name>
</gene>
<sequence length="472" mass="47844">MSDFLIRRRVPFLCGLSAVAVSALAVSSVGAVASAHAPDARACMPLFVVGVQGTGESSPDADPRTDSGFLGDAVLGPLMIRAAGKADRAYVPYQASFGGVDGGAAVPYSASVTGGIERTRQLVRDEAARCPSTVFAVVGYSQGSHVASMFVQEIGRGQGVVPAEKIAAVALFADPTRNPGASLFPGAPGRDRPEPAPGTGGAAVHGLPAMSAATVAGGGIGPQRDVAADFGSLTGRVVSWCTAGDLACDAPDGAPILRVVANIVGQSDLRDPLAALRSVSEALAFTAFKTAVSVVDEDVSGTSLASLSLNPRKSLSQRMAEASDPRTPFDPDAAVRALFKVATIGLNAVSTVVRTVLAPENIAEMVGAGLVTPAAGLAVLGTKIVSALPELVPPATVSRLVQQAFTAIEQNVVDNRDLLDLATWSKFGNTIAAHLSYRTTPVAAGVTAASATVDWLVAIADDLAAARSDGAR</sequence>
<dbReference type="PANTHER" id="PTHR33630">
    <property type="entry name" value="CUTINASE RV1984C-RELATED-RELATED"/>
    <property type="match status" value="1"/>
</dbReference>
<feature type="signal peptide" evidence="6">
    <location>
        <begin position="1"/>
        <end position="25"/>
    </location>
</feature>
<evidence type="ECO:0000256" key="1">
    <source>
        <dbReference type="ARBA" id="ARBA00007534"/>
    </source>
</evidence>
<dbReference type="InterPro" id="IPR029058">
    <property type="entry name" value="AB_hydrolase_fold"/>
</dbReference>
<feature type="chain" id="PRO_5017404955" evidence="6">
    <location>
        <begin position="26"/>
        <end position="472"/>
    </location>
</feature>
<organism evidence="7 8">
    <name type="scientific">Nocardia panacis</name>
    <dbReference type="NCBI Taxonomy" id="2340916"/>
    <lineage>
        <taxon>Bacteria</taxon>
        <taxon>Bacillati</taxon>
        <taxon>Actinomycetota</taxon>
        <taxon>Actinomycetes</taxon>
        <taxon>Mycobacteriales</taxon>
        <taxon>Nocardiaceae</taxon>
        <taxon>Nocardia</taxon>
    </lineage>
</organism>
<dbReference type="PANTHER" id="PTHR33630:SF9">
    <property type="entry name" value="CUTINASE 4"/>
    <property type="match status" value="1"/>
</dbReference>
<dbReference type="SUPFAM" id="SSF53474">
    <property type="entry name" value="alpha/beta-Hydrolases"/>
    <property type="match status" value="1"/>
</dbReference>
<keyword evidence="4" id="KW-1015">Disulfide bond</keyword>
<accession>A0A3A4KC23</accession>
<keyword evidence="6" id="KW-0732">Signal</keyword>
<name>A0A3A4KC23_9NOCA</name>
<dbReference type="SMART" id="SM01110">
    <property type="entry name" value="Cutinase"/>
    <property type="match status" value="1"/>
</dbReference>
<dbReference type="GO" id="GO:0052689">
    <property type="term" value="F:carboxylic ester hydrolase activity"/>
    <property type="evidence" value="ECO:0007669"/>
    <property type="project" value="UniProtKB-KW"/>
</dbReference>
<comment type="caution">
    <text evidence="7">The sequence shown here is derived from an EMBL/GenBank/DDBJ whole genome shotgun (WGS) entry which is preliminary data.</text>
</comment>
<keyword evidence="2" id="KW-0719">Serine esterase</keyword>
<protein>
    <submittedName>
        <fullName evidence="7">Cutinase family protein</fullName>
    </submittedName>
</protein>
<evidence type="ECO:0000313" key="7">
    <source>
        <dbReference type="EMBL" id="RJO77658.1"/>
    </source>
</evidence>
<keyword evidence="8" id="KW-1185">Reference proteome</keyword>
<keyword evidence="3" id="KW-0378">Hydrolase</keyword>
<evidence type="ECO:0000256" key="6">
    <source>
        <dbReference type="SAM" id="SignalP"/>
    </source>
</evidence>
<dbReference type="InterPro" id="IPR000675">
    <property type="entry name" value="Cutinase/axe"/>
</dbReference>
<dbReference type="AlphaFoldDB" id="A0A3A4KC23"/>
<dbReference type="Proteomes" id="UP000266677">
    <property type="component" value="Unassembled WGS sequence"/>
</dbReference>
<evidence type="ECO:0000256" key="4">
    <source>
        <dbReference type="ARBA" id="ARBA00023157"/>
    </source>
</evidence>
<comment type="similarity">
    <text evidence="1">Belongs to the cutinase family.</text>
</comment>
<evidence type="ECO:0000313" key="8">
    <source>
        <dbReference type="Proteomes" id="UP000266677"/>
    </source>
</evidence>
<evidence type="ECO:0000256" key="2">
    <source>
        <dbReference type="ARBA" id="ARBA00022487"/>
    </source>
</evidence>